<dbReference type="EMBL" id="SJPV01000006">
    <property type="protein sequence ID" value="TWU36192.1"/>
    <property type="molecule type" value="Genomic_DNA"/>
</dbReference>
<reference evidence="1 2" key="1">
    <citation type="submission" date="2019-02" db="EMBL/GenBank/DDBJ databases">
        <title>Deep-cultivation of Planctomycetes and their phenomic and genomic characterization uncovers novel biology.</title>
        <authorList>
            <person name="Wiegand S."/>
            <person name="Jogler M."/>
            <person name="Boedeker C."/>
            <person name="Pinto D."/>
            <person name="Vollmers J."/>
            <person name="Rivas-Marin E."/>
            <person name="Kohn T."/>
            <person name="Peeters S.H."/>
            <person name="Heuer A."/>
            <person name="Rast P."/>
            <person name="Oberbeckmann S."/>
            <person name="Bunk B."/>
            <person name="Jeske O."/>
            <person name="Meyerdierks A."/>
            <person name="Storesund J.E."/>
            <person name="Kallscheuer N."/>
            <person name="Luecker S."/>
            <person name="Lage O.M."/>
            <person name="Pohl T."/>
            <person name="Merkel B.J."/>
            <person name="Hornburger P."/>
            <person name="Mueller R.-W."/>
            <person name="Bruemmer F."/>
            <person name="Labrenz M."/>
            <person name="Spormann A.M."/>
            <person name="Op Den Camp H."/>
            <person name="Overmann J."/>
            <person name="Amann R."/>
            <person name="Jetten M.S.M."/>
            <person name="Mascher T."/>
            <person name="Medema M.H."/>
            <person name="Devos D.P."/>
            <person name="Kaster A.-K."/>
            <person name="Ovreas L."/>
            <person name="Rohde M."/>
            <person name="Galperin M.Y."/>
            <person name="Jogler C."/>
        </authorList>
    </citation>
    <scope>NUCLEOTIDE SEQUENCE [LARGE SCALE GENOMIC DNA]</scope>
    <source>
        <strain evidence="1 2">Poly41</strain>
    </source>
</reference>
<proteinExistence type="predicted"/>
<keyword evidence="2" id="KW-1185">Reference proteome</keyword>
<protein>
    <submittedName>
        <fullName evidence="1">Uncharacterized protein</fullName>
    </submittedName>
</protein>
<organism evidence="1 2">
    <name type="scientific">Novipirellula artificiosorum</name>
    <dbReference type="NCBI Taxonomy" id="2528016"/>
    <lineage>
        <taxon>Bacteria</taxon>
        <taxon>Pseudomonadati</taxon>
        <taxon>Planctomycetota</taxon>
        <taxon>Planctomycetia</taxon>
        <taxon>Pirellulales</taxon>
        <taxon>Pirellulaceae</taxon>
        <taxon>Novipirellula</taxon>
    </lineage>
</organism>
<dbReference type="AlphaFoldDB" id="A0A5C6DI12"/>
<sequence>MFCLAILSVRWLSSNVKARSRKSGSPMKIPGSLARSPLLTCIATMLSLLRDSELVQGGN</sequence>
<name>A0A5C6DI12_9BACT</name>
<dbReference type="Proteomes" id="UP000319143">
    <property type="component" value="Unassembled WGS sequence"/>
</dbReference>
<evidence type="ECO:0000313" key="2">
    <source>
        <dbReference type="Proteomes" id="UP000319143"/>
    </source>
</evidence>
<comment type="caution">
    <text evidence="1">The sequence shown here is derived from an EMBL/GenBank/DDBJ whole genome shotgun (WGS) entry which is preliminary data.</text>
</comment>
<accession>A0A5C6DI12</accession>
<evidence type="ECO:0000313" key="1">
    <source>
        <dbReference type="EMBL" id="TWU36192.1"/>
    </source>
</evidence>
<gene>
    <name evidence="1" type="ORF">Poly41_39460</name>
</gene>